<dbReference type="PANTHER" id="PTHR30097">
    <property type="entry name" value="CATION EFFLUX SYSTEM PROTEIN CUSB"/>
    <property type="match status" value="1"/>
</dbReference>
<dbReference type="InterPro" id="IPR036366">
    <property type="entry name" value="PGBDSf"/>
</dbReference>
<keyword evidence="3" id="KW-0378">Hydrolase</keyword>
<dbReference type="GO" id="GO:0030313">
    <property type="term" value="C:cell envelope"/>
    <property type="evidence" value="ECO:0007669"/>
    <property type="project" value="TreeGrafter"/>
</dbReference>
<proteinExistence type="predicted"/>
<dbReference type="InterPro" id="IPR002477">
    <property type="entry name" value="Peptidoglycan-bd-like"/>
</dbReference>
<reference evidence="3 4" key="1">
    <citation type="submission" date="2020-07" db="EMBL/GenBank/DDBJ databases">
        <title>Sequencing the genomes of 1000 actinobacteria strains.</title>
        <authorList>
            <person name="Klenk H.-P."/>
        </authorList>
    </citation>
    <scope>NUCLEOTIDE SEQUENCE [LARGE SCALE GENOMIC DNA]</scope>
    <source>
        <strain evidence="3 4">DSM 22083</strain>
    </source>
</reference>
<accession>A0A7Y9IE56</accession>
<dbReference type="Gene3D" id="2.40.420.20">
    <property type="match status" value="1"/>
</dbReference>
<evidence type="ECO:0000256" key="1">
    <source>
        <dbReference type="ARBA" id="ARBA00022448"/>
    </source>
</evidence>
<evidence type="ECO:0000259" key="2">
    <source>
        <dbReference type="Pfam" id="PF01471"/>
    </source>
</evidence>
<dbReference type="Proteomes" id="UP000569914">
    <property type="component" value="Unassembled WGS sequence"/>
</dbReference>
<keyword evidence="4" id="KW-1185">Reference proteome</keyword>
<organism evidence="3 4">
    <name type="scientific">Microlunatus parietis</name>
    <dbReference type="NCBI Taxonomy" id="682979"/>
    <lineage>
        <taxon>Bacteria</taxon>
        <taxon>Bacillati</taxon>
        <taxon>Actinomycetota</taxon>
        <taxon>Actinomycetes</taxon>
        <taxon>Propionibacteriales</taxon>
        <taxon>Propionibacteriaceae</taxon>
        <taxon>Microlunatus</taxon>
    </lineage>
</organism>
<dbReference type="Gene3D" id="1.10.101.10">
    <property type="entry name" value="PGBD-like superfamily/PGBD"/>
    <property type="match status" value="1"/>
</dbReference>
<protein>
    <submittedName>
        <fullName evidence="3">Peptidoglycan hydrolase-like protein with peptidoglycan-binding domain</fullName>
    </submittedName>
</protein>
<dbReference type="SUPFAM" id="SSF47090">
    <property type="entry name" value="PGBD-like"/>
    <property type="match status" value="1"/>
</dbReference>
<gene>
    <name evidence="3" type="ORF">BKA15_006411</name>
</gene>
<feature type="domain" description="Peptidoglycan binding-like" evidence="2">
    <location>
        <begin position="117"/>
        <end position="164"/>
    </location>
</feature>
<dbReference type="AlphaFoldDB" id="A0A7Y9IE56"/>
<dbReference type="EMBL" id="JACCBU010000001">
    <property type="protein sequence ID" value="NYE75082.1"/>
    <property type="molecule type" value="Genomic_DNA"/>
</dbReference>
<sequence length="351" mass="36278">MAAVIFLVAAAAGGGSAVWFGAQGWGKAANQSPPVLPPATAEVTRQTLTATSEYDGELGYGVATTTTNRLTGTITGLPDVGDVIKRGQSLYSVDGDPVILLYGELPAYRTLKEGDEGPDVEQLERNLEELGYDGFTVDDEFTWRTAAAVEEWQDDLGLAETGTVELGRVAFLPESRRIDGLEVELGAAATPGQPVLSHTSTAKAVTVQLEPSDLADVKTGAEVEVELPDGKRVPAKITELSTEVQAGSGQQEEASTVVIAVAELSGDKAIEAAAGYDQAAVDLIVTTGERKDVLTVPVTALLALAEGGYGLEVVAGGTTSYVKVDTGLFADGRVEVSGAGIDEGTVVGIPE</sequence>
<dbReference type="GO" id="GO:0015679">
    <property type="term" value="P:plasma membrane copper ion transport"/>
    <property type="evidence" value="ECO:0007669"/>
    <property type="project" value="TreeGrafter"/>
</dbReference>
<evidence type="ECO:0000313" key="3">
    <source>
        <dbReference type="EMBL" id="NYE75082.1"/>
    </source>
</evidence>
<name>A0A7Y9IE56_9ACTN</name>
<comment type="caution">
    <text evidence="3">The sequence shown here is derived from an EMBL/GenBank/DDBJ whole genome shotgun (WGS) entry which is preliminary data.</text>
</comment>
<dbReference type="Pfam" id="PF01471">
    <property type="entry name" value="PG_binding_1"/>
    <property type="match status" value="1"/>
</dbReference>
<dbReference type="GO" id="GO:0060003">
    <property type="term" value="P:copper ion export"/>
    <property type="evidence" value="ECO:0007669"/>
    <property type="project" value="TreeGrafter"/>
</dbReference>
<dbReference type="InterPro" id="IPR036365">
    <property type="entry name" value="PGBD-like_sf"/>
</dbReference>
<dbReference type="InterPro" id="IPR051909">
    <property type="entry name" value="MFP_Cation_Efflux"/>
</dbReference>
<keyword evidence="1" id="KW-0813">Transport</keyword>
<dbReference type="GO" id="GO:0016787">
    <property type="term" value="F:hydrolase activity"/>
    <property type="evidence" value="ECO:0007669"/>
    <property type="project" value="UniProtKB-KW"/>
</dbReference>
<evidence type="ECO:0000313" key="4">
    <source>
        <dbReference type="Proteomes" id="UP000569914"/>
    </source>
</evidence>
<dbReference type="PANTHER" id="PTHR30097:SF4">
    <property type="entry name" value="SLR6042 PROTEIN"/>
    <property type="match status" value="1"/>
</dbReference>